<keyword evidence="2" id="KW-1185">Reference proteome</keyword>
<dbReference type="AlphaFoldDB" id="A0A7D5MBU1"/>
<sequence>MMISLILLPAFGEPIPDYNKPYAPIFTDKPLYTWTDKIKMTIIAPSWNTDKNLIDSIGNTQDHPIKISTREHSLEPYRFTETDANSGVFTAEVILTGFAHDADGDGNIDTTPRTMGTGPTSGFLEVGRDSAVTISFEFADGVILTESAPVSWNVGTIQFTQEIFLLDDAVTVRIIDSDMNLNPETLDHIPIQVSSDSDIAGIKVDGIETSESSGMFVATISLSQTSTTSGSRLYSVSGDKIFAKYDDYTLPKPYSITDNLQIETFALVDSSVPPIERIDNLPIKFSDALGNSLQSFSPNNQLQIVGTIVNPNEFDQKFVYLFQVKNDNNFVESISWVQGELSSAQSLDVSQSWIPKKSGIYKIETFVWNSLGDPTVLAPIMSTMITVE</sequence>
<name>A0A7D5MBU1_9ARCH</name>
<dbReference type="EMBL" id="CP026995">
    <property type="protein sequence ID" value="QLH07869.1"/>
    <property type="molecule type" value="Genomic_DNA"/>
</dbReference>
<gene>
    <name evidence="1" type="ORF">C5F50_02465</name>
</gene>
<protein>
    <submittedName>
        <fullName evidence="1">Uncharacterized protein</fullName>
    </submittedName>
</protein>
<dbReference type="KEGG" id="nue:C5F50_02465"/>
<reference evidence="1 2" key="1">
    <citation type="submission" date="2018-02" db="EMBL/GenBank/DDBJ databases">
        <title>Complete genome of Nitrosopumilus ureaphilus PS0.</title>
        <authorList>
            <person name="Qin W."/>
            <person name="Zheng Y."/>
            <person name="Stahl D.A."/>
        </authorList>
    </citation>
    <scope>NUCLEOTIDE SEQUENCE [LARGE SCALE GENOMIC DNA]</scope>
    <source>
        <strain evidence="1 2">PS0</strain>
    </source>
</reference>
<evidence type="ECO:0000313" key="1">
    <source>
        <dbReference type="EMBL" id="QLH07869.1"/>
    </source>
</evidence>
<evidence type="ECO:0000313" key="2">
    <source>
        <dbReference type="Proteomes" id="UP000509478"/>
    </source>
</evidence>
<proteinExistence type="predicted"/>
<dbReference type="Proteomes" id="UP000509478">
    <property type="component" value="Chromosome"/>
</dbReference>
<accession>A0A7D5MBU1</accession>
<organism evidence="1 2">
    <name type="scientific">Nitrosopumilus ureiphilus</name>
    <dbReference type="NCBI Taxonomy" id="1470067"/>
    <lineage>
        <taxon>Archaea</taxon>
        <taxon>Nitrososphaerota</taxon>
        <taxon>Nitrososphaeria</taxon>
        <taxon>Nitrosopumilales</taxon>
        <taxon>Nitrosopumilaceae</taxon>
        <taxon>Nitrosopumilus</taxon>
    </lineage>
</organism>
<dbReference type="OrthoDB" id="12300at2157"/>